<name>A0A667YC44_9TELE</name>
<comment type="subcellular location">
    <subcellularLocation>
        <location evidence="1">Secreted</location>
    </subcellularLocation>
</comment>
<keyword evidence="6" id="KW-0732">Signal</keyword>
<gene>
    <name evidence="8" type="primary">LOC115365652</name>
</gene>
<dbReference type="Gene3D" id="2.40.50.40">
    <property type="match status" value="1"/>
</dbReference>
<reference evidence="8" key="3">
    <citation type="submission" date="2025-09" db="UniProtKB">
        <authorList>
            <consortium name="Ensembl"/>
        </authorList>
    </citation>
    <scope>IDENTIFICATION</scope>
</reference>
<evidence type="ECO:0000256" key="2">
    <source>
        <dbReference type="ARBA" id="ARBA00010665"/>
    </source>
</evidence>
<proteinExistence type="inferred from homology"/>
<comment type="similarity">
    <text evidence="2">Belongs to the intercrine alpha (chemokine CxC) family.</text>
</comment>
<dbReference type="GO" id="GO:0006955">
    <property type="term" value="P:immune response"/>
    <property type="evidence" value="ECO:0007669"/>
    <property type="project" value="InterPro"/>
</dbReference>
<dbReference type="GO" id="GO:0008009">
    <property type="term" value="F:chemokine activity"/>
    <property type="evidence" value="ECO:0007669"/>
    <property type="project" value="InterPro"/>
</dbReference>
<dbReference type="PRINTS" id="PR00436">
    <property type="entry name" value="INTERLEUKIN8"/>
</dbReference>
<dbReference type="InterPro" id="IPR033899">
    <property type="entry name" value="CXC_Chemokine_domain"/>
</dbReference>
<dbReference type="SUPFAM" id="SSF54117">
    <property type="entry name" value="Interleukin 8-like chemokines"/>
    <property type="match status" value="1"/>
</dbReference>
<dbReference type="PANTHER" id="PTHR12015:SF198">
    <property type="entry name" value="PLATELET BASIC PROTEIN"/>
    <property type="match status" value="1"/>
</dbReference>
<evidence type="ECO:0000313" key="8">
    <source>
        <dbReference type="Ensembl" id="ENSMMDP00005027885.1"/>
    </source>
</evidence>
<dbReference type="CDD" id="cd00273">
    <property type="entry name" value="Chemokine_CXC"/>
    <property type="match status" value="1"/>
</dbReference>
<dbReference type="InterPro" id="IPR039809">
    <property type="entry name" value="Chemokine_b/g/d"/>
</dbReference>
<feature type="signal peptide" evidence="6">
    <location>
        <begin position="1"/>
        <end position="22"/>
    </location>
</feature>
<reference evidence="8" key="2">
    <citation type="submission" date="2025-08" db="UniProtKB">
        <authorList>
            <consortium name="Ensembl"/>
        </authorList>
    </citation>
    <scope>IDENTIFICATION</scope>
</reference>
<evidence type="ECO:0000256" key="3">
    <source>
        <dbReference type="ARBA" id="ARBA00022514"/>
    </source>
</evidence>
<reference evidence="8" key="1">
    <citation type="submission" date="2019-06" db="EMBL/GenBank/DDBJ databases">
        <authorList>
            <consortium name="Wellcome Sanger Institute Data Sharing"/>
        </authorList>
    </citation>
    <scope>NUCLEOTIDE SEQUENCE [LARGE SCALE GENOMIC DNA]</scope>
</reference>
<evidence type="ECO:0000256" key="6">
    <source>
        <dbReference type="SAM" id="SignalP"/>
    </source>
</evidence>
<dbReference type="AlphaFoldDB" id="A0A667YC44"/>
<dbReference type="GeneTree" id="ENSGT01070000254994"/>
<dbReference type="InterPro" id="IPR036048">
    <property type="entry name" value="Interleukin_8-like_sf"/>
</dbReference>
<evidence type="ECO:0000256" key="1">
    <source>
        <dbReference type="ARBA" id="ARBA00004613"/>
    </source>
</evidence>
<dbReference type="PANTHER" id="PTHR12015">
    <property type="entry name" value="SMALL INDUCIBLE CYTOKINE A"/>
    <property type="match status" value="1"/>
</dbReference>
<dbReference type="Proteomes" id="UP000472263">
    <property type="component" value="Chromosome 9"/>
</dbReference>
<keyword evidence="9" id="KW-1185">Reference proteome</keyword>
<keyword evidence="3" id="KW-0202">Cytokine</keyword>
<dbReference type="FunFam" id="2.40.50.40:FF:000004">
    <property type="entry name" value="C-X-C motif chemokine"/>
    <property type="match status" value="1"/>
</dbReference>
<dbReference type="FunCoup" id="A0A667YC44">
    <property type="interactions" value="598"/>
</dbReference>
<evidence type="ECO:0000256" key="4">
    <source>
        <dbReference type="ARBA" id="ARBA00022525"/>
    </source>
</evidence>
<sequence length="94" mass="10519">MSIKPRLLLAAVALCCIITSSAMGITGRRHRCICLQTTKRLIPLRDIKKIEVTPPGGNCRQVEIIVTRNNGSPVCIDPESPLLNLIRRMQEQQR</sequence>
<protein>
    <recommendedName>
        <fullName evidence="7">Chemokine interleukin-8-like domain-containing protein</fullName>
    </recommendedName>
</protein>
<evidence type="ECO:0000313" key="9">
    <source>
        <dbReference type="Proteomes" id="UP000472263"/>
    </source>
</evidence>
<dbReference type="InParanoid" id="A0A667YC44"/>
<comment type="function">
    <text evidence="5">Ligand for cxcr3.2. Chemotactic for macrophages.</text>
</comment>
<organism evidence="8 9">
    <name type="scientific">Myripristis murdjan</name>
    <name type="common">pinecone soldierfish</name>
    <dbReference type="NCBI Taxonomy" id="586833"/>
    <lineage>
        <taxon>Eukaryota</taxon>
        <taxon>Metazoa</taxon>
        <taxon>Chordata</taxon>
        <taxon>Craniata</taxon>
        <taxon>Vertebrata</taxon>
        <taxon>Euteleostomi</taxon>
        <taxon>Actinopterygii</taxon>
        <taxon>Neopterygii</taxon>
        <taxon>Teleostei</taxon>
        <taxon>Neoteleostei</taxon>
        <taxon>Acanthomorphata</taxon>
        <taxon>Holocentriformes</taxon>
        <taxon>Holocentridae</taxon>
        <taxon>Myripristis</taxon>
    </lineage>
</organism>
<keyword evidence="4" id="KW-0964">Secreted</keyword>
<dbReference type="Pfam" id="PF00048">
    <property type="entry name" value="IL8"/>
    <property type="match status" value="1"/>
</dbReference>
<feature type="chain" id="PRO_5025344810" description="Chemokine interleukin-8-like domain-containing protein" evidence="6">
    <location>
        <begin position="23"/>
        <end position="94"/>
    </location>
</feature>
<accession>A0A667YC44</accession>
<dbReference type="SMART" id="SM00199">
    <property type="entry name" value="SCY"/>
    <property type="match status" value="1"/>
</dbReference>
<feature type="domain" description="Chemokine interleukin-8-like" evidence="7">
    <location>
        <begin position="29"/>
        <end position="89"/>
    </location>
</feature>
<evidence type="ECO:0000256" key="5">
    <source>
        <dbReference type="ARBA" id="ARBA00054901"/>
    </source>
</evidence>
<dbReference type="GO" id="GO:0005615">
    <property type="term" value="C:extracellular space"/>
    <property type="evidence" value="ECO:0007669"/>
    <property type="project" value="UniProtKB-KW"/>
</dbReference>
<dbReference type="InterPro" id="IPR001089">
    <property type="entry name" value="Chemokine_CXC"/>
</dbReference>
<dbReference type="PRINTS" id="PR00437">
    <property type="entry name" value="SMALLCYTKCXC"/>
</dbReference>
<dbReference type="GO" id="GO:0042056">
    <property type="term" value="F:chemoattractant activity"/>
    <property type="evidence" value="ECO:0007669"/>
    <property type="project" value="UniProtKB-ARBA"/>
</dbReference>
<evidence type="ECO:0000259" key="7">
    <source>
        <dbReference type="SMART" id="SM00199"/>
    </source>
</evidence>
<dbReference type="GO" id="GO:0006952">
    <property type="term" value="P:defense response"/>
    <property type="evidence" value="ECO:0007669"/>
    <property type="project" value="InterPro"/>
</dbReference>
<dbReference type="InterPro" id="IPR001811">
    <property type="entry name" value="Chemokine_IL8-like_dom"/>
</dbReference>
<dbReference type="Ensembl" id="ENSMMDT00005028556.1">
    <property type="protein sequence ID" value="ENSMMDP00005027885.1"/>
    <property type="gene ID" value="ENSMMDG00005013363.1"/>
</dbReference>